<dbReference type="AlphaFoldDB" id="A0ABD1DIC0"/>
<feature type="chain" id="PRO_5044856389" description="Secreted protein" evidence="1">
    <location>
        <begin position="22"/>
        <end position="86"/>
    </location>
</feature>
<evidence type="ECO:0000256" key="1">
    <source>
        <dbReference type="SAM" id="SignalP"/>
    </source>
</evidence>
<evidence type="ECO:0000313" key="2">
    <source>
        <dbReference type="EMBL" id="KAL1399383.1"/>
    </source>
</evidence>
<sequence length="86" mass="8820">MLVLPLPAEVVVAAVVEPVVAASPEAAFRRLVVVAGPFSGLEAGGDVGPATLGVDGGAWPLLGLREEVPLLMMMGFITPYCRHLGP</sequence>
<protein>
    <recommendedName>
        <fullName evidence="4">Secreted protein</fullName>
    </recommendedName>
</protein>
<evidence type="ECO:0008006" key="4">
    <source>
        <dbReference type="Google" id="ProtNLM"/>
    </source>
</evidence>
<evidence type="ECO:0000313" key="3">
    <source>
        <dbReference type="Proteomes" id="UP001562425"/>
    </source>
</evidence>
<reference evidence="2 3" key="1">
    <citation type="submission" date="2024-05" db="EMBL/GenBank/DDBJ databases">
        <title>Culex pipiens pipiens assembly and annotation.</title>
        <authorList>
            <person name="Alout H."/>
            <person name="Durand T."/>
        </authorList>
    </citation>
    <scope>NUCLEOTIDE SEQUENCE [LARGE SCALE GENOMIC DNA]</scope>
    <source>
        <strain evidence="2">HA-2024</strain>
        <tissue evidence="2">Whole body</tissue>
    </source>
</reference>
<dbReference type="Proteomes" id="UP001562425">
    <property type="component" value="Unassembled WGS sequence"/>
</dbReference>
<dbReference type="EMBL" id="JBEHCU010005570">
    <property type="protein sequence ID" value="KAL1399383.1"/>
    <property type="molecule type" value="Genomic_DNA"/>
</dbReference>
<keyword evidence="1" id="KW-0732">Signal</keyword>
<gene>
    <name evidence="2" type="ORF">pipiens_001185</name>
</gene>
<proteinExistence type="predicted"/>
<keyword evidence="3" id="KW-1185">Reference proteome</keyword>
<name>A0ABD1DIC0_CULPP</name>
<comment type="caution">
    <text evidence="2">The sequence shown here is derived from an EMBL/GenBank/DDBJ whole genome shotgun (WGS) entry which is preliminary data.</text>
</comment>
<feature type="signal peptide" evidence="1">
    <location>
        <begin position="1"/>
        <end position="21"/>
    </location>
</feature>
<accession>A0ABD1DIC0</accession>
<organism evidence="2 3">
    <name type="scientific">Culex pipiens pipiens</name>
    <name type="common">Northern house mosquito</name>
    <dbReference type="NCBI Taxonomy" id="38569"/>
    <lineage>
        <taxon>Eukaryota</taxon>
        <taxon>Metazoa</taxon>
        <taxon>Ecdysozoa</taxon>
        <taxon>Arthropoda</taxon>
        <taxon>Hexapoda</taxon>
        <taxon>Insecta</taxon>
        <taxon>Pterygota</taxon>
        <taxon>Neoptera</taxon>
        <taxon>Endopterygota</taxon>
        <taxon>Diptera</taxon>
        <taxon>Nematocera</taxon>
        <taxon>Culicoidea</taxon>
        <taxon>Culicidae</taxon>
        <taxon>Culicinae</taxon>
        <taxon>Culicini</taxon>
        <taxon>Culex</taxon>
        <taxon>Culex</taxon>
    </lineage>
</organism>